<gene>
    <name evidence="2" type="ORF">Pfra01_002526600</name>
</gene>
<evidence type="ECO:0000313" key="3">
    <source>
        <dbReference type="Proteomes" id="UP001165121"/>
    </source>
</evidence>
<dbReference type="Proteomes" id="UP001165121">
    <property type="component" value="Unassembled WGS sequence"/>
</dbReference>
<dbReference type="InterPro" id="IPR052727">
    <property type="entry name" value="Rab4/Rab5_effector"/>
</dbReference>
<sequence>MGDGATSAIGNSIWAAFRATSAVRYIVLQKQLKLSTLRNAPPLLFQATSFINFRRFAVAWRPFVPLGATIVTTGLAAAMENITLSERERLDLLRQTDNVFLEVQERLYNSKAQGHPVESKDKCVSMLDTFTVFGSLDDVTELYLNDEKKMVLDFSESRELVLLKTPTKKRPLDRASLRWSLLHSPSRLLAKDQDFCYLEVMKPYGTADGRRGWARCSHSIKHEACPEFSSSQGIDVNRAELVYCGLFFEETDARGVLNATVYYNIKGETIPPVLLPMMLKSRGKRTVELINHYIKMSSTILKSRKTSLTTALRLQGEKRCGACTTQLSLWKPKEKCLMCGSFMCDNCNDIVSRNFRVDSVGRGQVVCFSCAHRRGIKIEPEPETNELASSANSGTAIKTHNSFAEEDHEGGLREGSISSLNDEEIHPKWMDNEAKSSFKQKPPHRHPQRQFPRRNSECTYLLIMPLTRTVFSCLFSLAAVLPHETVYLPSDHAEQQRRRCQSRASIRQLGNAQSRPGNPPPLDEFLELRRRTTTGNSRLSSRAKPTGCAPTRRKKSTHGTDKVAADPMGFAPVGNHVGLNLEEFNWRMRRYTTNSVPVEPIELTDQGRRASARYYTIDGTRPRPRYNKGSKSPSRPASLSFTPDIPQPSSARYSKANPCDLSYLASFK</sequence>
<feature type="compositionally biased region" description="Polar residues" evidence="1">
    <location>
        <begin position="502"/>
        <end position="516"/>
    </location>
</feature>
<name>A0A9W7D4B7_9STRA</name>
<keyword evidence="3" id="KW-1185">Reference proteome</keyword>
<dbReference type="InterPro" id="IPR013083">
    <property type="entry name" value="Znf_RING/FYVE/PHD"/>
</dbReference>
<dbReference type="OrthoDB" id="156797at2759"/>
<feature type="region of interest" description="Disordered" evidence="1">
    <location>
        <begin position="619"/>
        <end position="654"/>
    </location>
</feature>
<protein>
    <submittedName>
        <fullName evidence="2">Unnamed protein product</fullName>
    </submittedName>
</protein>
<dbReference type="InterPro" id="IPR023393">
    <property type="entry name" value="START-like_dom_sf"/>
</dbReference>
<accession>A0A9W7D4B7</accession>
<feature type="compositionally biased region" description="Polar residues" evidence="1">
    <location>
        <begin position="629"/>
        <end position="652"/>
    </location>
</feature>
<dbReference type="AlphaFoldDB" id="A0A9W7D4B7"/>
<comment type="caution">
    <text evidence="2">The sequence shown here is derived from an EMBL/GenBank/DDBJ whole genome shotgun (WGS) entry which is preliminary data.</text>
</comment>
<dbReference type="SUPFAM" id="SSF57903">
    <property type="entry name" value="FYVE/PHD zinc finger"/>
    <property type="match status" value="1"/>
</dbReference>
<evidence type="ECO:0000313" key="2">
    <source>
        <dbReference type="EMBL" id="GMF58669.1"/>
    </source>
</evidence>
<evidence type="ECO:0000256" key="1">
    <source>
        <dbReference type="SAM" id="MobiDB-lite"/>
    </source>
</evidence>
<proteinExistence type="predicted"/>
<dbReference type="EMBL" id="BSXT01004707">
    <property type="protein sequence ID" value="GMF58669.1"/>
    <property type="molecule type" value="Genomic_DNA"/>
</dbReference>
<dbReference type="Gene3D" id="3.30.40.10">
    <property type="entry name" value="Zinc/RING finger domain, C3HC4 (zinc finger)"/>
    <property type="match status" value="1"/>
</dbReference>
<reference evidence="2" key="1">
    <citation type="submission" date="2023-04" db="EMBL/GenBank/DDBJ databases">
        <title>Phytophthora fragariaefolia NBRC 109709.</title>
        <authorList>
            <person name="Ichikawa N."/>
            <person name="Sato H."/>
            <person name="Tonouchi N."/>
        </authorList>
    </citation>
    <scope>NUCLEOTIDE SEQUENCE</scope>
    <source>
        <strain evidence="2">NBRC 109709</strain>
    </source>
</reference>
<dbReference type="PANTHER" id="PTHR13510:SF44">
    <property type="entry name" value="RABENOSYN-5"/>
    <property type="match status" value="1"/>
</dbReference>
<dbReference type="Gene3D" id="3.30.530.20">
    <property type="match status" value="1"/>
</dbReference>
<dbReference type="CDD" id="cd00065">
    <property type="entry name" value="FYVE_like_SF"/>
    <property type="match status" value="1"/>
</dbReference>
<feature type="region of interest" description="Disordered" evidence="1">
    <location>
        <begin position="491"/>
        <end position="567"/>
    </location>
</feature>
<dbReference type="PANTHER" id="PTHR13510">
    <property type="entry name" value="FYVE-FINGER-CONTAINING RAB5 EFFECTOR PROTEIN RABENOSYN-5-RELATED"/>
    <property type="match status" value="1"/>
</dbReference>
<dbReference type="InterPro" id="IPR011011">
    <property type="entry name" value="Znf_FYVE_PHD"/>
</dbReference>
<organism evidence="2 3">
    <name type="scientific">Phytophthora fragariaefolia</name>
    <dbReference type="NCBI Taxonomy" id="1490495"/>
    <lineage>
        <taxon>Eukaryota</taxon>
        <taxon>Sar</taxon>
        <taxon>Stramenopiles</taxon>
        <taxon>Oomycota</taxon>
        <taxon>Peronosporomycetes</taxon>
        <taxon>Peronosporales</taxon>
        <taxon>Peronosporaceae</taxon>
        <taxon>Phytophthora</taxon>
    </lineage>
</organism>